<keyword evidence="1" id="KW-0812">Transmembrane</keyword>
<dbReference type="AlphaFoldDB" id="A0A4Y3RAB2"/>
<evidence type="ECO:0000313" key="3">
    <source>
        <dbReference type="Proteomes" id="UP000319210"/>
    </source>
</evidence>
<keyword evidence="1" id="KW-0472">Membrane</keyword>
<keyword evidence="1" id="KW-1133">Transmembrane helix</keyword>
<name>A0A4Y3RAB2_STRCI</name>
<organism evidence="2 3">
    <name type="scientific">Streptomyces cacaoi</name>
    <dbReference type="NCBI Taxonomy" id="1898"/>
    <lineage>
        <taxon>Bacteria</taxon>
        <taxon>Bacillati</taxon>
        <taxon>Actinomycetota</taxon>
        <taxon>Actinomycetes</taxon>
        <taxon>Kitasatosporales</taxon>
        <taxon>Streptomycetaceae</taxon>
        <taxon>Streptomyces</taxon>
    </lineage>
</organism>
<accession>A0A4Y3RAB2</accession>
<reference evidence="2 3" key="1">
    <citation type="submission" date="2019-06" db="EMBL/GenBank/DDBJ databases">
        <title>Whole genome shotgun sequence of Streptomyces cacaoi subsp. cacaoi NBRC 12748.</title>
        <authorList>
            <person name="Hosoyama A."/>
            <person name="Uohara A."/>
            <person name="Ohji S."/>
            <person name="Ichikawa N."/>
        </authorList>
    </citation>
    <scope>NUCLEOTIDE SEQUENCE [LARGE SCALE GENOMIC DNA]</scope>
    <source>
        <strain evidence="2 3">NBRC 12748</strain>
    </source>
</reference>
<evidence type="ECO:0000313" key="2">
    <source>
        <dbReference type="EMBL" id="GEB53778.1"/>
    </source>
</evidence>
<feature type="transmembrane region" description="Helical" evidence="1">
    <location>
        <begin position="30"/>
        <end position="49"/>
    </location>
</feature>
<proteinExistence type="predicted"/>
<sequence>MKALLWILIVVFGAINVATSFAFDGGKQVAISVSTGVVVLASVAGLIMMRVKQRS</sequence>
<keyword evidence="3" id="KW-1185">Reference proteome</keyword>
<dbReference type="EMBL" id="BJMM01000063">
    <property type="protein sequence ID" value="GEB53778.1"/>
    <property type="molecule type" value="Genomic_DNA"/>
</dbReference>
<dbReference type="Proteomes" id="UP000319210">
    <property type="component" value="Unassembled WGS sequence"/>
</dbReference>
<protein>
    <submittedName>
        <fullName evidence="2">Uncharacterized protein</fullName>
    </submittedName>
</protein>
<gene>
    <name evidence="2" type="ORF">SCA03_63290</name>
</gene>
<evidence type="ECO:0000256" key="1">
    <source>
        <dbReference type="SAM" id="Phobius"/>
    </source>
</evidence>
<comment type="caution">
    <text evidence="2">The sequence shown here is derived from an EMBL/GenBank/DDBJ whole genome shotgun (WGS) entry which is preliminary data.</text>
</comment>
<dbReference type="RefSeq" id="WP_169729624.1">
    <property type="nucleotide sequence ID" value="NZ_BJMM01000063.1"/>
</dbReference>